<dbReference type="RefSeq" id="WP_146364440.1">
    <property type="nucleotide sequence ID" value="NZ_CP042261.1"/>
</dbReference>
<keyword evidence="3" id="KW-1185">Reference proteome</keyword>
<feature type="chain" id="PRO_5022740214" evidence="1">
    <location>
        <begin position="25"/>
        <end position="401"/>
    </location>
</feature>
<keyword evidence="1" id="KW-0732">Signal</keyword>
<accession>A0A5B8I8P7</accession>
<organism evidence="2 3">
    <name type="scientific">Qingshengfaniella alkalisoli</name>
    <dbReference type="NCBI Taxonomy" id="2599296"/>
    <lineage>
        <taxon>Bacteria</taxon>
        <taxon>Pseudomonadati</taxon>
        <taxon>Pseudomonadota</taxon>
        <taxon>Alphaproteobacteria</taxon>
        <taxon>Rhodobacterales</taxon>
        <taxon>Paracoccaceae</taxon>
        <taxon>Qingshengfaniella</taxon>
    </lineage>
</organism>
<reference evidence="2 3" key="1">
    <citation type="submission" date="2019-07" db="EMBL/GenBank/DDBJ databases">
        <title>Litoreibacter alkalisoli sp. nov., isolated from saline-alkaline soil.</title>
        <authorList>
            <person name="Wang S."/>
            <person name="Xu L."/>
            <person name="Xing Y.-T."/>
            <person name="Sun J.-Q."/>
        </authorList>
    </citation>
    <scope>NUCLEOTIDE SEQUENCE [LARGE SCALE GENOMIC DNA]</scope>
    <source>
        <strain evidence="2 3">LN3S51</strain>
    </source>
</reference>
<evidence type="ECO:0000256" key="1">
    <source>
        <dbReference type="SAM" id="SignalP"/>
    </source>
</evidence>
<proteinExistence type="predicted"/>
<dbReference type="InterPro" id="IPR043504">
    <property type="entry name" value="Peptidase_S1_PA_chymotrypsin"/>
</dbReference>
<name>A0A5B8I8P7_9RHOB</name>
<dbReference type="InterPro" id="IPR009003">
    <property type="entry name" value="Peptidase_S1_PA"/>
</dbReference>
<sequence length="401" mass="42550">MTNAARTFRMTAFLLASLSLCATATHGQGTPVETQAQAQPQMQSTIDLSKYELTLHRDDVAGIQVMLPQGAVAFDRYEAPFAYFEADDNSGIRLILSSTPSKRGMLPAYYQILQGMDFVPANGPRSLQDDSFTIEGENDQIVSHSYAVDTGEAIKGFTLVWPADDLETRDAVLSRIRNSFTPVEGVMQPDLGHAEVDRDDLANMAHSEHASRSASGVFADASGHVLTTSAVAASCSNLTINDGLPMELANTDGTGSLALLRPTRDIGAVRSAHFSTLDTEPDATVAISGYSYGGRISRPTLTMGETGAADQSSVTLEANTKSGDSGGPVLDQGGAVRGVLLPLDSHSGTSSDRAMIDSPDLIAFLQESGAEPLTIGATRDLHPEDLSRIAERITTLVICRD</sequence>
<dbReference type="Pfam" id="PF13365">
    <property type="entry name" value="Trypsin_2"/>
    <property type="match status" value="1"/>
</dbReference>
<protein>
    <submittedName>
        <fullName evidence="2">Trypsin-like peptidase domain-containing protein</fullName>
    </submittedName>
</protein>
<evidence type="ECO:0000313" key="3">
    <source>
        <dbReference type="Proteomes" id="UP000318483"/>
    </source>
</evidence>
<gene>
    <name evidence="2" type="ORF">FPZ52_05410</name>
</gene>
<dbReference type="EMBL" id="CP042261">
    <property type="protein sequence ID" value="QDY69126.1"/>
    <property type="molecule type" value="Genomic_DNA"/>
</dbReference>
<dbReference type="SUPFAM" id="SSF50494">
    <property type="entry name" value="Trypsin-like serine proteases"/>
    <property type="match status" value="1"/>
</dbReference>
<dbReference type="OrthoDB" id="6810892at2"/>
<dbReference type="Gene3D" id="2.40.10.10">
    <property type="entry name" value="Trypsin-like serine proteases"/>
    <property type="match status" value="2"/>
</dbReference>
<dbReference type="AlphaFoldDB" id="A0A5B8I8P7"/>
<dbReference type="KEGG" id="lit:FPZ52_05410"/>
<evidence type="ECO:0000313" key="2">
    <source>
        <dbReference type="EMBL" id="QDY69126.1"/>
    </source>
</evidence>
<feature type="signal peptide" evidence="1">
    <location>
        <begin position="1"/>
        <end position="24"/>
    </location>
</feature>
<dbReference type="Proteomes" id="UP000318483">
    <property type="component" value="Chromosome"/>
</dbReference>